<dbReference type="PROSITE" id="PS51257">
    <property type="entry name" value="PROKAR_LIPOPROTEIN"/>
    <property type="match status" value="1"/>
</dbReference>
<dbReference type="InterPro" id="IPR050330">
    <property type="entry name" value="Bact_OuterMem_StrucFunc"/>
</dbReference>
<feature type="region of interest" description="Disordered" evidence="5">
    <location>
        <begin position="231"/>
        <end position="272"/>
    </location>
</feature>
<dbReference type="InterPro" id="IPR006664">
    <property type="entry name" value="OMP_bac"/>
</dbReference>
<proteinExistence type="predicted"/>
<dbReference type="EMBL" id="CP077093">
    <property type="protein sequence ID" value="QXI29459.1"/>
    <property type="molecule type" value="Genomic_DNA"/>
</dbReference>
<reference evidence="8 9" key="2">
    <citation type="journal article" date="2021" name="Microorganisms">
        <title>The Ever-Expanding Pseudomonas Genus: Description of 43 New Species and Partition of the Pseudomonas putida Group.</title>
        <authorList>
            <person name="Girard L."/>
            <person name="Lood C."/>
            <person name="Hofte M."/>
            <person name="Vandamme P."/>
            <person name="Rokni-Zadeh H."/>
            <person name="van Noort V."/>
            <person name="Lavigne R."/>
            <person name="De Mot R."/>
        </authorList>
    </citation>
    <scope>NUCLEOTIDE SEQUENCE [LARGE SCALE GENOMIC DNA]</scope>
    <source>
        <strain evidence="8 9">RW8P3</strain>
    </source>
</reference>
<accession>A0A9E6TT74</accession>
<evidence type="ECO:0000313" key="8">
    <source>
        <dbReference type="EMBL" id="QXI29459.1"/>
    </source>
</evidence>
<dbReference type="AlphaFoldDB" id="A0A9E6TT74"/>
<dbReference type="PROSITE" id="PS01068">
    <property type="entry name" value="OMPA_1"/>
    <property type="match status" value="1"/>
</dbReference>
<keyword evidence="9" id="KW-1185">Reference proteome</keyword>
<dbReference type="InterPro" id="IPR036737">
    <property type="entry name" value="OmpA-like_sf"/>
</dbReference>
<evidence type="ECO:0000256" key="4">
    <source>
        <dbReference type="PROSITE-ProRule" id="PRU00473"/>
    </source>
</evidence>
<dbReference type="Pfam" id="PF00691">
    <property type="entry name" value="OmpA"/>
    <property type="match status" value="1"/>
</dbReference>
<dbReference type="Proteomes" id="UP000634530">
    <property type="component" value="Chromosome"/>
</dbReference>
<gene>
    <name evidence="8" type="ORF">HU752_005735</name>
</gene>
<evidence type="ECO:0000313" key="9">
    <source>
        <dbReference type="Proteomes" id="UP000634530"/>
    </source>
</evidence>
<dbReference type="InterPro" id="IPR006665">
    <property type="entry name" value="OmpA-like"/>
</dbReference>
<dbReference type="InterPro" id="IPR006690">
    <property type="entry name" value="OMPA-like_CS"/>
</dbReference>
<comment type="subcellular location">
    <subcellularLocation>
        <location evidence="1">Cell outer membrane</location>
    </subcellularLocation>
</comment>
<dbReference type="PANTHER" id="PTHR30329:SF21">
    <property type="entry name" value="LIPOPROTEIN YIAD-RELATED"/>
    <property type="match status" value="1"/>
</dbReference>
<dbReference type="CDD" id="cd07185">
    <property type="entry name" value="OmpA_C-like"/>
    <property type="match status" value="1"/>
</dbReference>
<keyword evidence="6" id="KW-0732">Signal</keyword>
<dbReference type="RefSeq" id="WP_186681196.1">
    <property type="nucleotide sequence ID" value="NZ_CP077093.1"/>
</dbReference>
<sequence length="272" mass="29113">MFTSRRLILVATTVAMLSGCATQNPYDNQGQVEQGGSSGMSRTVKYGGLGALAGAVAGAAIDHNNRGKGALIGALVAGAGAAGYGYYADQQEKKLRESMANTGVQVQRQGDQIKLIMPGNITFATNSDAIASSFYQPLNNLANSLKEFNQNQIEIVGYTDSTGSRQLNMDLSQRRAQSVANYLTSQGVNGANLSARGAGPDNPIASNADVNGRAQNRRVEVNLRAIPGQQYGQPQQQGQYPQQQQGYQQQGYQQQYQQPQGQVYGQPVQQYP</sequence>
<evidence type="ECO:0000256" key="2">
    <source>
        <dbReference type="ARBA" id="ARBA00023136"/>
    </source>
</evidence>
<dbReference type="PANTHER" id="PTHR30329">
    <property type="entry name" value="STATOR ELEMENT OF FLAGELLAR MOTOR COMPLEX"/>
    <property type="match status" value="1"/>
</dbReference>
<feature type="domain" description="OmpA-like" evidence="7">
    <location>
        <begin position="110"/>
        <end position="227"/>
    </location>
</feature>
<evidence type="ECO:0000259" key="7">
    <source>
        <dbReference type="PROSITE" id="PS51123"/>
    </source>
</evidence>
<dbReference type="PROSITE" id="PS51123">
    <property type="entry name" value="OMPA_2"/>
    <property type="match status" value="1"/>
</dbReference>
<keyword evidence="3" id="KW-0998">Cell outer membrane</keyword>
<dbReference type="KEGG" id="pvw:HU752_005735"/>
<dbReference type="Gene3D" id="3.30.1330.60">
    <property type="entry name" value="OmpA-like domain"/>
    <property type="match status" value="1"/>
</dbReference>
<evidence type="ECO:0000256" key="6">
    <source>
        <dbReference type="SAM" id="SignalP"/>
    </source>
</evidence>
<feature type="signal peptide" evidence="6">
    <location>
        <begin position="1"/>
        <end position="23"/>
    </location>
</feature>
<evidence type="ECO:0000256" key="5">
    <source>
        <dbReference type="SAM" id="MobiDB-lite"/>
    </source>
</evidence>
<dbReference type="PRINTS" id="PR01021">
    <property type="entry name" value="OMPADOMAIN"/>
</dbReference>
<keyword evidence="2 4" id="KW-0472">Membrane</keyword>
<feature type="chain" id="PRO_5039724229" evidence="6">
    <location>
        <begin position="24"/>
        <end position="272"/>
    </location>
</feature>
<evidence type="ECO:0000256" key="3">
    <source>
        <dbReference type="ARBA" id="ARBA00023237"/>
    </source>
</evidence>
<evidence type="ECO:0000256" key="1">
    <source>
        <dbReference type="ARBA" id="ARBA00004442"/>
    </source>
</evidence>
<dbReference type="FunFam" id="3.30.1330.60:FF:000008">
    <property type="entry name" value="Outer membrane protein OmpA"/>
    <property type="match status" value="1"/>
</dbReference>
<organism evidence="8 9">
    <name type="scientific">Pseudomonas vanderleydeniana</name>
    <dbReference type="NCBI Taxonomy" id="2745495"/>
    <lineage>
        <taxon>Bacteria</taxon>
        <taxon>Pseudomonadati</taxon>
        <taxon>Pseudomonadota</taxon>
        <taxon>Gammaproteobacteria</taxon>
        <taxon>Pseudomonadales</taxon>
        <taxon>Pseudomonadaceae</taxon>
        <taxon>Pseudomonas</taxon>
    </lineage>
</organism>
<protein>
    <submittedName>
        <fullName evidence="8">OmpA family protein</fullName>
    </submittedName>
</protein>
<feature type="region of interest" description="Disordered" evidence="5">
    <location>
        <begin position="193"/>
        <end position="213"/>
    </location>
</feature>
<dbReference type="SUPFAM" id="SSF103088">
    <property type="entry name" value="OmpA-like"/>
    <property type="match status" value="1"/>
</dbReference>
<reference evidence="8 9" key="1">
    <citation type="journal article" date="2020" name="Microorganisms">
        <title>Reliable Identification of Environmental Pseudomonas Isolates Using the rpoD Gene.</title>
        <authorList>
            <consortium name="The Broad Institute Genome Sequencing Platform"/>
            <person name="Girard L."/>
            <person name="Lood C."/>
            <person name="Rokni-Zadeh H."/>
            <person name="van Noort V."/>
            <person name="Lavigne R."/>
            <person name="De Mot R."/>
        </authorList>
    </citation>
    <scope>NUCLEOTIDE SEQUENCE [LARGE SCALE GENOMIC DNA]</scope>
    <source>
        <strain evidence="8 9">RW8P3</strain>
    </source>
</reference>
<dbReference type="GO" id="GO:0009279">
    <property type="term" value="C:cell outer membrane"/>
    <property type="evidence" value="ECO:0007669"/>
    <property type="project" value="UniProtKB-SubCell"/>
</dbReference>
<name>A0A9E6TT74_9PSED</name>